<dbReference type="Pfam" id="PF03607">
    <property type="entry name" value="DCX"/>
    <property type="match status" value="2"/>
</dbReference>
<evidence type="ECO:0000259" key="2">
    <source>
        <dbReference type="PROSITE" id="PS50309"/>
    </source>
</evidence>
<evidence type="ECO:0000313" key="3">
    <source>
        <dbReference type="EMBL" id="VDM18426.1"/>
    </source>
</evidence>
<dbReference type="PANTHER" id="PTHR23004">
    <property type="entry name" value="DOUBLECORTIN DOMAIN CONTAINING 2"/>
    <property type="match status" value="1"/>
</dbReference>
<dbReference type="InterPro" id="IPR003533">
    <property type="entry name" value="Doublecortin_dom"/>
</dbReference>
<dbReference type="PANTHER" id="PTHR23004:SF11">
    <property type="entry name" value="PROTEIN RPI-1"/>
    <property type="match status" value="1"/>
</dbReference>
<dbReference type="GO" id="GO:0035556">
    <property type="term" value="P:intracellular signal transduction"/>
    <property type="evidence" value="ECO:0007669"/>
    <property type="project" value="InterPro"/>
</dbReference>
<feature type="domain" description="Doublecortin" evidence="2">
    <location>
        <begin position="10"/>
        <end position="86"/>
    </location>
</feature>
<dbReference type="GO" id="GO:0005815">
    <property type="term" value="C:microtubule organizing center"/>
    <property type="evidence" value="ECO:0007669"/>
    <property type="project" value="TreeGrafter"/>
</dbReference>
<keyword evidence="4" id="KW-1185">Reference proteome</keyword>
<proteinExistence type="predicted"/>
<dbReference type="CDD" id="cd17070">
    <property type="entry name" value="DCX2_RP_like"/>
    <property type="match status" value="1"/>
</dbReference>
<evidence type="ECO:0000256" key="1">
    <source>
        <dbReference type="SAM" id="MobiDB-lite"/>
    </source>
</evidence>
<protein>
    <submittedName>
        <fullName evidence="5">Doublecortin domain-containing protein</fullName>
    </submittedName>
</protein>
<sequence length="307" mass="34573">MQHGVSTQPKVVYFYPDGSSYGEGVRVVIHPNRFRTWDSLLEFLTAKFPTLPYGVRSIFSPCGRTQIHEIAELNDEGHYIASDKRRQAKGIQLEDRSVLLPGWKAGRVPSGQKLLNYCLKSQQSKTASADHQTKKQSTRVIYIHQNGNAFHRHRILIEGRAGNSLQNLLQELSFTLCEPVYKIYTLDGKEIHSIEEIFVGPEEYVAVGLEKFRPLSKISVDLSSKQHRPIERVCIQPAPETSPPRSAHSGPVKSRDTSTKGSKNRTLAQSQELKIETKKSNGLQSSQSMFQLSSGRSKSHVFGIQFR</sequence>
<dbReference type="EMBL" id="UYWX01000460">
    <property type="protein sequence ID" value="VDM18426.1"/>
    <property type="molecule type" value="Genomic_DNA"/>
</dbReference>
<dbReference type="STRING" id="6205.A0A0R3WLT4"/>
<dbReference type="InterPro" id="IPR036572">
    <property type="entry name" value="Doublecortin_dom_sf"/>
</dbReference>
<reference evidence="5" key="1">
    <citation type="submission" date="2017-02" db="UniProtKB">
        <authorList>
            <consortium name="WormBaseParasite"/>
        </authorList>
    </citation>
    <scope>IDENTIFICATION</scope>
</reference>
<dbReference type="SMART" id="SM00537">
    <property type="entry name" value="DCX"/>
    <property type="match status" value="2"/>
</dbReference>
<dbReference type="SUPFAM" id="SSF89837">
    <property type="entry name" value="Doublecortin (DC)"/>
    <property type="match status" value="2"/>
</dbReference>
<dbReference type="Gene3D" id="3.10.20.230">
    <property type="entry name" value="Doublecortin domain"/>
    <property type="match status" value="2"/>
</dbReference>
<dbReference type="PROSITE" id="PS50309">
    <property type="entry name" value="DC"/>
    <property type="match status" value="2"/>
</dbReference>
<name>A0A0R3WLT4_HYDTA</name>
<organism evidence="5">
    <name type="scientific">Hydatigena taeniaeformis</name>
    <name type="common">Feline tapeworm</name>
    <name type="synonym">Taenia taeniaeformis</name>
    <dbReference type="NCBI Taxonomy" id="6205"/>
    <lineage>
        <taxon>Eukaryota</taxon>
        <taxon>Metazoa</taxon>
        <taxon>Spiralia</taxon>
        <taxon>Lophotrochozoa</taxon>
        <taxon>Platyhelminthes</taxon>
        <taxon>Cestoda</taxon>
        <taxon>Eucestoda</taxon>
        <taxon>Cyclophyllidea</taxon>
        <taxon>Taeniidae</taxon>
        <taxon>Hydatigera</taxon>
    </lineage>
</organism>
<dbReference type="Proteomes" id="UP000274429">
    <property type="component" value="Unassembled WGS sequence"/>
</dbReference>
<accession>A0A0R3WLT4</accession>
<feature type="compositionally biased region" description="Low complexity" evidence="1">
    <location>
        <begin position="284"/>
        <end position="296"/>
    </location>
</feature>
<feature type="compositionally biased region" description="Polar residues" evidence="1">
    <location>
        <begin position="259"/>
        <end position="272"/>
    </location>
</feature>
<gene>
    <name evidence="3" type="ORF">TTAC_LOCUS1709</name>
</gene>
<dbReference type="WBParaSite" id="TTAC_0000172201-mRNA-1">
    <property type="protein sequence ID" value="TTAC_0000172201-mRNA-1"/>
    <property type="gene ID" value="TTAC_0000172201"/>
</dbReference>
<dbReference type="AlphaFoldDB" id="A0A0R3WLT4"/>
<evidence type="ECO:0000313" key="4">
    <source>
        <dbReference type="Proteomes" id="UP000274429"/>
    </source>
</evidence>
<reference evidence="3 4" key="2">
    <citation type="submission" date="2018-11" db="EMBL/GenBank/DDBJ databases">
        <authorList>
            <consortium name="Pathogen Informatics"/>
        </authorList>
    </citation>
    <scope>NUCLEOTIDE SEQUENCE [LARGE SCALE GENOMIC DNA]</scope>
</reference>
<feature type="region of interest" description="Disordered" evidence="1">
    <location>
        <begin position="235"/>
        <end position="307"/>
    </location>
</feature>
<dbReference type="OrthoDB" id="1738954at2759"/>
<evidence type="ECO:0000313" key="5">
    <source>
        <dbReference type="WBParaSite" id="TTAC_0000172201-mRNA-1"/>
    </source>
</evidence>
<feature type="domain" description="Doublecortin" evidence="2">
    <location>
        <begin position="139"/>
        <end position="218"/>
    </location>
</feature>
<dbReference type="GO" id="GO:0005874">
    <property type="term" value="C:microtubule"/>
    <property type="evidence" value="ECO:0007669"/>
    <property type="project" value="TreeGrafter"/>
</dbReference>